<comment type="caution">
    <text evidence="1">The sequence shown here is derived from an EMBL/GenBank/DDBJ whole genome shotgun (WGS) entry which is preliminary data.</text>
</comment>
<dbReference type="AlphaFoldDB" id="A0A060UNJ8"/>
<proteinExistence type="predicted"/>
<evidence type="ECO:0000313" key="1">
    <source>
        <dbReference type="EMBL" id="CDQ09871.1"/>
    </source>
</evidence>
<reference evidence="1" key="2">
    <citation type="submission" date="2014-07" db="EMBL/GenBank/DDBJ databases">
        <title>Initial genome analysis of the psychrotolerant acidophile Acidithiobacillus ferrivorans CF27: insights into iron and sulfur oxidation pathways and into biofilm formation.</title>
        <authorList>
            <person name="Talla E."/>
            <person name="Hedrich S."/>
            <person name="Mangenot S."/>
            <person name="Ji B."/>
            <person name="Johnson D.B."/>
            <person name="Barbe V."/>
            <person name="Bonnefoy V."/>
        </authorList>
    </citation>
    <scope>NUCLEOTIDE SEQUENCE [LARGE SCALE GENOMIC DNA]</scope>
    <source>
        <strain evidence="1">CF27</strain>
    </source>
</reference>
<reference evidence="1" key="1">
    <citation type="submission" date="2014-03" db="EMBL/GenBank/DDBJ databases">
        <authorList>
            <person name="Genoscope - CEA"/>
        </authorList>
    </citation>
    <scope>NUCLEOTIDE SEQUENCE [LARGE SCALE GENOMIC DNA]</scope>
    <source>
        <strain evidence="1">CF27</strain>
    </source>
</reference>
<organism evidence="1">
    <name type="scientific">Acidithiobacillus ferrivorans</name>
    <dbReference type="NCBI Taxonomy" id="160808"/>
    <lineage>
        <taxon>Bacteria</taxon>
        <taxon>Pseudomonadati</taxon>
        <taxon>Pseudomonadota</taxon>
        <taxon>Acidithiobacillia</taxon>
        <taxon>Acidithiobacillales</taxon>
        <taxon>Acidithiobacillaceae</taxon>
        <taxon>Acidithiobacillus</taxon>
    </lineage>
</organism>
<sequence length="93" mass="10111">MAHLVESMAFVRETPWHGLGNRLPDKQPLEVWLEAAGMDWEIKTTDVLFRIGTGNNFNVHSNPRCQGAVSFGYFGASVGGIPPLQGGAAQRDS</sequence>
<protein>
    <submittedName>
        <fullName evidence="1">Uncharacterized protein</fullName>
    </submittedName>
</protein>
<gene>
    <name evidence="1" type="ORF">AFERRI_340014</name>
</gene>
<dbReference type="EMBL" id="CCCS020000028">
    <property type="protein sequence ID" value="CDQ09871.1"/>
    <property type="molecule type" value="Genomic_DNA"/>
</dbReference>
<accession>A0A060UNJ8</accession>
<name>A0A060UNJ8_9PROT</name>